<feature type="transmembrane region" description="Helical" evidence="1">
    <location>
        <begin position="153"/>
        <end position="168"/>
    </location>
</feature>
<evidence type="ECO:0008006" key="4">
    <source>
        <dbReference type="Google" id="ProtNLM"/>
    </source>
</evidence>
<dbReference type="AlphaFoldDB" id="A0A166C505"/>
<keyword evidence="3" id="KW-1185">Reference proteome</keyword>
<dbReference type="NCBIfam" id="TIGR04370">
    <property type="entry name" value="glyco_rpt_poly"/>
    <property type="match status" value="1"/>
</dbReference>
<dbReference type="RefSeq" id="WP_067090024.1">
    <property type="nucleotide sequence ID" value="NZ_LWMV01000115.1"/>
</dbReference>
<name>A0A166C505_9EURY</name>
<sequence length="374" mass="42301">MLGKKLEKIKQIDIFSPYILGIAILLFLIVGCIGTLDDYHFKSVLSLETILLIGFSVLILILSIFFIKKTIVYNGNNNSNKFKNILNKYLSEKLLIFLLAIAIILQIYNLFNLGGIPLFNSILKTNATTNFWRISYLLFLPAINILIAKYYKNEYLIIVLIGAILYGLNGYRTSIIGILLSVLISLYYIGKLRKRYLFFLALMMGFFGLIVGFIASQNIVGQSWTLNPIELVFYRAGFTLNVFERIISLASTTNGKILSMIFSTGSPRTFIGNYVLNYNVCLTSTFFGPVTLDFGILGLAIQMLFFGVFLKLLHIIQKAEKGISTGIYAVILAHSLIWIETGPTDIMIWLFFVLGILIIFLNFSNIKFKIPKKK</sequence>
<feature type="transmembrane region" description="Helical" evidence="1">
    <location>
        <begin position="197"/>
        <end position="216"/>
    </location>
</feature>
<accession>A0A166C505</accession>
<dbReference type="Proteomes" id="UP000077245">
    <property type="component" value="Unassembled WGS sequence"/>
</dbReference>
<dbReference type="PROSITE" id="PS51257">
    <property type="entry name" value="PROKAR_LIPOPROTEIN"/>
    <property type="match status" value="1"/>
</dbReference>
<dbReference type="STRING" id="49547.MBCUR_06090"/>
<gene>
    <name evidence="2" type="ORF">MBCUR_06090</name>
</gene>
<keyword evidence="1" id="KW-0812">Transmembrane</keyword>
<dbReference type="Pfam" id="PF01901">
    <property type="entry name" value="O_anti_polymase"/>
    <property type="match status" value="1"/>
</dbReference>
<feature type="transmembrane region" description="Helical" evidence="1">
    <location>
        <begin position="174"/>
        <end position="190"/>
    </location>
</feature>
<keyword evidence="1" id="KW-0472">Membrane</keyword>
<dbReference type="OrthoDB" id="70767at2157"/>
<comment type="caution">
    <text evidence="2">The sequence shown here is derived from an EMBL/GenBank/DDBJ whole genome shotgun (WGS) entry which is preliminary data.</text>
</comment>
<keyword evidence="1" id="KW-1133">Transmembrane helix</keyword>
<dbReference type="InterPro" id="IPR002760">
    <property type="entry name" value="O_anti_polymase"/>
</dbReference>
<organism evidence="2 3">
    <name type="scientific">Methanobrevibacter curvatus</name>
    <dbReference type="NCBI Taxonomy" id="49547"/>
    <lineage>
        <taxon>Archaea</taxon>
        <taxon>Methanobacteriati</taxon>
        <taxon>Methanobacteriota</taxon>
        <taxon>Methanomada group</taxon>
        <taxon>Methanobacteria</taxon>
        <taxon>Methanobacteriales</taxon>
        <taxon>Methanobacteriaceae</taxon>
        <taxon>Methanobrevibacter</taxon>
    </lineage>
</organism>
<feature type="transmembrane region" description="Helical" evidence="1">
    <location>
        <begin position="346"/>
        <end position="364"/>
    </location>
</feature>
<dbReference type="PATRIC" id="fig|49547.3.peg.639"/>
<protein>
    <recommendedName>
        <fullName evidence="4">Oligosaccharide repeat unit polymerase</fullName>
    </recommendedName>
</protein>
<feature type="transmembrane region" description="Helical" evidence="1">
    <location>
        <begin position="94"/>
        <end position="111"/>
    </location>
</feature>
<reference evidence="2 3" key="1">
    <citation type="submission" date="2016-04" db="EMBL/GenBank/DDBJ databases">
        <title>Genome sequence of Methanobrevibacter curvatus DSM 11111.</title>
        <authorList>
            <person name="Poehlein A."/>
            <person name="Seedorf H."/>
            <person name="Daniel R."/>
        </authorList>
    </citation>
    <scope>NUCLEOTIDE SEQUENCE [LARGE SCALE GENOMIC DNA]</scope>
    <source>
        <strain evidence="2 3">DSM 11111</strain>
    </source>
</reference>
<dbReference type="EMBL" id="LWMV01000115">
    <property type="protein sequence ID" value="KZX14133.1"/>
    <property type="molecule type" value="Genomic_DNA"/>
</dbReference>
<evidence type="ECO:0000313" key="2">
    <source>
        <dbReference type="EMBL" id="KZX14133.1"/>
    </source>
</evidence>
<feature type="transmembrane region" description="Helical" evidence="1">
    <location>
        <begin position="286"/>
        <end position="310"/>
    </location>
</feature>
<feature type="transmembrane region" description="Helical" evidence="1">
    <location>
        <begin position="50"/>
        <end position="73"/>
    </location>
</feature>
<feature type="transmembrane region" description="Helical" evidence="1">
    <location>
        <begin position="131"/>
        <end position="148"/>
    </location>
</feature>
<evidence type="ECO:0000313" key="3">
    <source>
        <dbReference type="Proteomes" id="UP000077245"/>
    </source>
</evidence>
<evidence type="ECO:0000256" key="1">
    <source>
        <dbReference type="SAM" id="Phobius"/>
    </source>
</evidence>
<proteinExistence type="predicted"/>
<feature type="transmembrane region" description="Helical" evidence="1">
    <location>
        <begin position="322"/>
        <end position="340"/>
    </location>
</feature>
<feature type="transmembrane region" description="Helical" evidence="1">
    <location>
        <begin position="12"/>
        <end position="30"/>
    </location>
</feature>